<sequence>MFSSLFGKKDRKRTESANSSLGRTVYPRSHADAALGAQARNDLQRRHQEEVTAKIDAIESEMVADLPALGIPRRPTPVPNGVALPDDVKREPDSRHQHAAPPDTLAMNESPSVLTADLEALSTDIFHDSLAAIEITDPGAGLPAAVEEAAIFYANGQNNDCMRALRDEITHDGSVAVVWYLLFEVLQQVGDHAGFDALAMDFVVRFERSPPVWRGPAAPVGTARKPAAGHSYTVALPASLVARVASDFTHARRALGSKARINVAFDAVCSSDEAGAEAVLDFLGEALRGQAQLILTGLGAAVDKLGQLMPTADGMLPRAVWLLRLELLRLLRRDSEFEDLSVEYAVAFEVSPPSFEPVPAHVIVDDRTLRREPGIATDPRVAELRHQGPHLEGDLLGRAPEAVSILEAAAALSDHVEVDCTHLRRVDFAAAGNLLNWLVSAQARGKHFVFTDVNQLVMALFRIMGIPGVAEVSARRI</sequence>
<dbReference type="InterPro" id="IPR058548">
    <property type="entry name" value="MlaB-like_STAS"/>
</dbReference>
<keyword evidence="3" id="KW-1185">Reference proteome</keyword>
<dbReference type="AlphaFoldDB" id="A0A8B6X5T2"/>
<dbReference type="SUPFAM" id="SSF52091">
    <property type="entry name" value="SpoIIaa-like"/>
    <property type="match status" value="1"/>
</dbReference>
<reference evidence="4" key="1">
    <citation type="journal article" date="2000" name="Curr. Biol.">
        <title>The STAS domain - a link between anion transporters and antisigma-factor antagonists.</title>
        <authorList>
            <person name="Aravind L."/>
            <person name="Koonin E.V."/>
        </authorList>
    </citation>
    <scope>NUCLEOTIDE SEQUENCE</scope>
</reference>
<dbReference type="Gene3D" id="3.30.750.24">
    <property type="entry name" value="STAS domain"/>
    <property type="match status" value="1"/>
</dbReference>
<evidence type="ECO:0000256" key="1">
    <source>
        <dbReference type="SAM" id="MobiDB-lite"/>
    </source>
</evidence>
<organism evidence="3 4">
    <name type="scientific">Derxia gummosa DSM 723</name>
    <dbReference type="NCBI Taxonomy" id="1121388"/>
    <lineage>
        <taxon>Bacteria</taxon>
        <taxon>Pseudomonadati</taxon>
        <taxon>Pseudomonadota</taxon>
        <taxon>Betaproteobacteria</taxon>
        <taxon>Burkholderiales</taxon>
        <taxon>Alcaligenaceae</taxon>
        <taxon>Derxia</taxon>
    </lineage>
</organism>
<evidence type="ECO:0000313" key="4">
    <source>
        <dbReference type="RefSeq" id="WP_028312437.1"/>
    </source>
</evidence>
<protein>
    <submittedName>
        <fullName evidence="4">STAS domain-containing protein</fullName>
    </submittedName>
</protein>
<dbReference type="OrthoDB" id="5298269at2"/>
<dbReference type="InterPro" id="IPR036513">
    <property type="entry name" value="STAS_dom_sf"/>
</dbReference>
<dbReference type="RefSeq" id="WP_028312437.1">
    <property type="nucleotide sequence ID" value="NZ_AXWS01000019.1"/>
</dbReference>
<reference evidence="4" key="3">
    <citation type="submission" date="2025-08" db="UniProtKB">
        <authorList>
            <consortium name="RefSeq"/>
        </authorList>
    </citation>
    <scope>IDENTIFICATION</scope>
</reference>
<reference evidence="4" key="2">
    <citation type="journal article" date="2011" name="Cell. Physiol. Biochem.">
        <title>STAS domain structure and function.</title>
        <authorList>
            <person name="Sharma A.K."/>
            <person name="Rigby A.C."/>
            <person name="Alper S.L."/>
        </authorList>
    </citation>
    <scope>NUCLEOTIDE SEQUENCE</scope>
</reference>
<proteinExistence type="predicted"/>
<accession>A0A8B6X5T2</accession>
<dbReference type="Pfam" id="PF13466">
    <property type="entry name" value="STAS_2"/>
    <property type="match status" value="1"/>
</dbReference>
<dbReference type="Proteomes" id="UP000675920">
    <property type="component" value="Unplaced"/>
</dbReference>
<name>A0A8B6X5T2_9BURK</name>
<feature type="domain" description="MlaB-like STAS" evidence="2">
    <location>
        <begin position="390"/>
        <end position="466"/>
    </location>
</feature>
<feature type="region of interest" description="Disordered" evidence="1">
    <location>
        <begin position="1"/>
        <end position="48"/>
    </location>
</feature>
<evidence type="ECO:0000259" key="2">
    <source>
        <dbReference type="Pfam" id="PF13466"/>
    </source>
</evidence>
<evidence type="ECO:0000313" key="3">
    <source>
        <dbReference type="Proteomes" id="UP000675920"/>
    </source>
</evidence>
<feature type="region of interest" description="Disordered" evidence="1">
    <location>
        <begin position="68"/>
        <end position="108"/>
    </location>
</feature>
<feature type="compositionally biased region" description="Basic and acidic residues" evidence="1">
    <location>
        <begin position="86"/>
        <end position="96"/>
    </location>
</feature>